<evidence type="ECO:0000256" key="1">
    <source>
        <dbReference type="SAM" id="MobiDB-lite"/>
    </source>
</evidence>
<sequence length="97" mass="11037">MPCAVDGRGVQGVLGDCEWFDGEPPRKHHNDVVAGSSSLRPSVEEWRCEQARPQRSSTGVVKLPLPRPHILPRDPHLRMAKRIGSRRRRQLPQKMKL</sequence>
<evidence type="ECO:0000313" key="2">
    <source>
        <dbReference type="EMBL" id="BAJ99662.1"/>
    </source>
</evidence>
<proteinExistence type="evidence at transcript level"/>
<organism evidence="2">
    <name type="scientific">Hordeum vulgare subsp. vulgare</name>
    <name type="common">Domesticated barley</name>
    <dbReference type="NCBI Taxonomy" id="112509"/>
    <lineage>
        <taxon>Eukaryota</taxon>
        <taxon>Viridiplantae</taxon>
        <taxon>Streptophyta</taxon>
        <taxon>Embryophyta</taxon>
        <taxon>Tracheophyta</taxon>
        <taxon>Spermatophyta</taxon>
        <taxon>Magnoliopsida</taxon>
        <taxon>Liliopsida</taxon>
        <taxon>Poales</taxon>
        <taxon>Poaceae</taxon>
        <taxon>BOP clade</taxon>
        <taxon>Pooideae</taxon>
        <taxon>Triticodae</taxon>
        <taxon>Triticeae</taxon>
        <taxon>Hordeinae</taxon>
        <taxon>Hordeum</taxon>
    </lineage>
</organism>
<feature type="region of interest" description="Disordered" evidence="1">
    <location>
        <begin position="45"/>
        <end position="73"/>
    </location>
</feature>
<protein>
    <submittedName>
        <fullName evidence="2">Predicted protein</fullName>
    </submittedName>
</protein>
<name>F2DX41_HORVV</name>
<dbReference type="AlphaFoldDB" id="F2DX41"/>
<dbReference type="EMBL" id="AK368459">
    <property type="protein sequence ID" value="BAJ99662.1"/>
    <property type="molecule type" value="mRNA"/>
</dbReference>
<reference evidence="2" key="1">
    <citation type="journal article" date="2011" name="Plant Physiol.">
        <title>Comprehensive sequence analysis of 24,783 barley full-length cDNAs derived from 12 clone libraries.</title>
        <authorList>
            <person name="Matsumoto T."/>
            <person name="Tanaka T."/>
            <person name="Sakai H."/>
            <person name="Amano N."/>
            <person name="Kanamori H."/>
            <person name="Kurita K."/>
            <person name="Kikuta A."/>
            <person name="Kamiya K."/>
            <person name="Yamamoto M."/>
            <person name="Ikawa H."/>
            <person name="Fujii N."/>
            <person name="Hori K."/>
            <person name="Itoh T."/>
            <person name="Sato K."/>
        </authorList>
    </citation>
    <scope>NUCLEOTIDE SEQUENCE</scope>
    <source>
        <tissue evidence="2">Shoot and root</tissue>
    </source>
</reference>
<accession>F2DX41</accession>